<dbReference type="InterPro" id="IPR028098">
    <property type="entry name" value="Glyco_trans_4-like_N"/>
</dbReference>
<dbReference type="Gene3D" id="3.40.50.2000">
    <property type="entry name" value="Glycogen Phosphorylase B"/>
    <property type="match status" value="2"/>
</dbReference>
<name>A0A1J5RCI2_9ZZZZ</name>
<dbReference type="EC" id="2.4.1.-" evidence="2"/>
<dbReference type="GO" id="GO:0016757">
    <property type="term" value="F:glycosyltransferase activity"/>
    <property type="evidence" value="ECO:0007669"/>
    <property type="project" value="UniProtKB-KW"/>
</dbReference>
<dbReference type="Pfam" id="PF13692">
    <property type="entry name" value="Glyco_trans_1_4"/>
    <property type="match status" value="1"/>
</dbReference>
<dbReference type="PANTHER" id="PTHR45947">
    <property type="entry name" value="SULFOQUINOVOSYL TRANSFERASE SQD2"/>
    <property type="match status" value="1"/>
</dbReference>
<dbReference type="InterPro" id="IPR050194">
    <property type="entry name" value="Glycosyltransferase_grp1"/>
</dbReference>
<evidence type="ECO:0000313" key="2">
    <source>
        <dbReference type="EMBL" id="OIQ93042.1"/>
    </source>
</evidence>
<dbReference type="PANTHER" id="PTHR45947:SF3">
    <property type="entry name" value="SULFOQUINOVOSYL TRANSFERASE SQD2"/>
    <property type="match status" value="1"/>
</dbReference>
<keyword evidence="2" id="KW-0808">Transferase</keyword>
<dbReference type="EMBL" id="MLJW01000216">
    <property type="protein sequence ID" value="OIQ93042.1"/>
    <property type="molecule type" value="Genomic_DNA"/>
</dbReference>
<dbReference type="SUPFAM" id="SSF53756">
    <property type="entry name" value="UDP-Glycosyltransferase/glycogen phosphorylase"/>
    <property type="match status" value="1"/>
</dbReference>
<proteinExistence type="predicted"/>
<protein>
    <submittedName>
        <fullName evidence="2">GDP-mannose-dependent alpha-mannosyltransferase</fullName>
        <ecNumber evidence="2">2.4.1.-</ecNumber>
    </submittedName>
</protein>
<dbReference type="AlphaFoldDB" id="A0A1J5RCI2"/>
<dbReference type="CDD" id="cd03814">
    <property type="entry name" value="GT4-like"/>
    <property type="match status" value="1"/>
</dbReference>
<evidence type="ECO:0000259" key="1">
    <source>
        <dbReference type="Pfam" id="PF13439"/>
    </source>
</evidence>
<accession>A0A1J5RCI2</accession>
<keyword evidence="2" id="KW-0328">Glycosyltransferase</keyword>
<organism evidence="2">
    <name type="scientific">mine drainage metagenome</name>
    <dbReference type="NCBI Taxonomy" id="410659"/>
    <lineage>
        <taxon>unclassified sequences</taxon>
        <taxon>metagenomes</taxon>
        <taxon>ecological metagenomes</taxon>
    </lineage>
</organism>
<feature type="domain" description="Glycosyltransferase subfamily 4-like N-terminal" evidence="1">
    <location>
        <begin position="27"/>
        <end position="195"/>
    </location>
</feature>
<reference evidence="2" key="1">
    <citation type="submission" date="2016-10" db="EMBL/GenBank/DDBJ databases">
        <title>Sequence of Gallionella enrichment culture.</title>
        <authorList>
            <person name="Poehlein A."/>
            <person name="Muehling M."/>
            <person name="Daniel R."/>
        </authorList>
    </citation>
    <scope>NUCLEOTIDE SEQUENCE</scope>
</reference>
<sequence length="404" mass="44892">MNTPDHNLNKPAPLNIALVTETYLPEVNGVAITIGRMVQGLRKRQHRIHMIRPRQFKQDVAANEEGYTETLVTGMPIPGYPELKSGLPAKGLLMRLWKLHRPDVVHIATEGPLGWSALSAARKLNIPVSTDFHTNFHSYSQHYGVGLLKKPIAAYLRHFHNKAACTLVPTASLQQQLEFEGYRNVYVVSRGVDAELFHPAKRSAELRASWNADENTPVVMLVSRIAPEKNLHVVIQAFEQMRKINPLARLVMVGDGPARAELEKQHPHVIFAGMLTGEPLAQHYASGDIFLYPSLTETYGNVTVEAMASGLATVAYDYAAARQHMRHDENGLLVPFADTDAFVKLATGLISDMERVKRLRLAARETVEALTWEHIMGEMEAVLLDTVRTQGVQNVQPELSAAAD</sequence>
<gene>
    <name evidence="2" type="primary">mgtA_10</name>
    <name evidence="2" type="ORF">GALL_250180</name>
</gene>
<comment type="caution">
    <text evidence="2">The sequence shown here is derived from an EMBL/GenBank/DDBJ whole genome shotgun (WGS) entry which is preliminary data.</text>
</comment>
<dbReference type="Pfam" id="PF13439">
    <property type="entry name" value="Glyco_transf_4"/>
    <property type="match status" value="1"/>
</dbReference>